<protein>
    <recommendedName>
        <fullName evidence="3">LysM domain-containing protein</fullName>
    </recommendedName>
</protein>
<proteinExistence type="predicted"/>
<organism evidence="1 2">
    <name type="scientific">Flavobacterium jejuense</name>
    <dbReference type="NCBI Taxonomy" id="1544455"/>
    <lineage>
        <taxon>Bacteria</taxon>
        <taxon>Pseudomonadati</taxon>
        <taxon>Bacteroidota</taxon>
        <taxon>Flavobacteriia</taxon>
        <taxon>Flavobacteriales</taxon>
        <taxon>Flavobacteriaceae</taxon>
        <taxon>Flavobacterium</taxon>
    </lineage>
</organism>
<reference evidence="1" key="2">
    <citation type="submission" date="2020-02" db="EMBL/GenBank/DDBJ databases">
        <title>Flavobacterium profundi sp. nov., isolated from a deep-sea seamount.</title>
        <authorList>
            <person name="Zhang D.-C."/>
        </authorList>
    </citation>
    <scope>NUCLEOTIDE SEQUENCE</scope>
    <source>
        <strain evidence="1">EC11</strain>
    </source>
</reference>
<evidence type="ECO:0000313" key="2">
    <source>
        <dbReference type="Proteomes" id="UP000817854"/>
    </source>
</evidence>
<dbReference type="Proteomes" id="UP000817854">
    <property type="component" value="Unassembled WGS sequence"/>
</dbReference>
<evidence type="ECO:0008006" key="3">
    <source>
        <dbReference type="Google" id="ProtNLM"/>
    </source>
</evidence>
<keyword evidence="2" id="KW-1185">Reference proteome</keyword>
<comment type="caution">
    <text evidence="1">The sequence shown here is derived from an EMBL/GenBank/DDBJ whole genome shotgun (WGS) entry which is preliminary data.</text>
</comment>
<name>A0ABX0IWP0_9FLAO</name>
<sequence>MKPKYKKYKIQKGDTLQSVSEKLDKTTHEVKNFHNVFCDSDEYIGVTFPKGLKELYIYPTYNEKELSLIPKVPFDDAFKLSLKPTQNKINYGVMYTIKSGNEENTLKFEVSVIYKGKNEKDNLVFEVDKISKTFINDEEVNTIADELAIKTSDVLYPLEVNITEEGKWIGVNNYKEINKRWEQIKEKILDEYEGEWVERYLLLNEKTLGNEDDLLGSLQKDWFLNSYFNTIYVYYSHKFKFQTSTTFPILSNCKSVSYDIEQKIEEYLDEYNLIRIEQKGELKEERSKADLENEMNIPYYGVLYPNRDIAKGNYRSLYFLNGKTNLIESLFLECSIELEVMKEIQVVVSLL</sequence>
<dbReference type="EMBL" id="VEVQ02000016">
    <property type="protein sequence ID" value="NHN27601.1"/>
    <property type="molecule type" value="Genomic_DNA"/>
</dbReference>
<reference evidence="1" key="1">
    <citation type="submission" date="2019-05" db="EMBL/GenBank/DDBJ databases">
        <authorList>
            <person name="Lianzixin W."/>
        </authorList>
    </citation>
    <scope>NUCLEOTIDE SEQUENCE</scope>
    <source>
        <strain evidence="1">EC11</strain>
    </source>
</reference>
<evidence type="ECO:0000313" key="1">
    <source>
        <dbReference type="EMBL" id="NHN27601.1"/>
    </source>
</evidence>
<accession>A0ABX0IWP0</accession>
<gene>
    <name evidence="1" type="ORF">FIA58_018120</name>
</gene>
<dbReference type="RefSeq" id="WP_140964112.1">
    <property type="nucleotide sequence ID" value="NZ_VEVQ02000016.1"/>
</dbReference>